<feature type="non-terminal residue" evidence="7">
    <location>
        <position position="1"/>
    </location>
</feature>
<gene>
    <name evidence="7" type="ORF">RIMI_LOCUS18927264</name>
</gene>
<comment type="caution">
    <text evidence="7">The sequence shown here is derived from an EMBL/GenBank/DDBJ whole genome shotgun (WGS) entry which is preliminary data.</text>
</comment>
<dbReference type="Gene3D" id="1.10.630.10">
    <property type="entry name" value="Cytochrome P450"/>
    <property type="match status" value="1"/>
</dbReference>
<dbReference type="PRINTS" id="PR00463">
    <property type="entry name" value="EP450I"/>
</dbReference>
<keyword evidence="6" id="KW-0560">Oxidoreductase</keyword>
<comment type="similarity">
    <text evidence="2 6">Belongs to the cytochrome P450 family.</text>
</comment>
<evidence type="ECO:0000256" key="4">
    <source>
        <dbReference type="ARBA" id="ARBA00022723"/>
    </source>
</evidence>
<evidence type="ECO:0008006" key="9">
    <source>
        <dbReference type="Google" id="ProtNLM"/>
    </source>
</evidence>
<dbReference type="Proteomes" id="UP001176940">
    <property type="component" value="Unassembled WGS sequence"/>
</dbReference>
<protein>
    <recommendedName>
        <fullName evidence="9">Cytochrome P450 2A</fullName>
    </recommendedName>
</protein>
<name>A0ABN9MBG6_9NEOB</name>
<proteinExistence type="inferred from homology"/>
<evidence type="ECO:0000313" key="7">
    <source>
        <dbReference type="EMBL" id="CAJ0964091.1"/>
    </source>
</evidence>
<dbReference type="EMBL" id="CAUEEQ010059041">
    <property type="protein sequence ID" value="CAJ0964091.1"/>
    <property type="molecule type" value="Genomic_DNA"/>
</dbReference>
<accession>A0ABN9MBG6</accession>
<dbReference type="InterPro" id="IPR002401">
    <property type="entry name" value="Cyt_P450_E_grp-I"/>
</dbReference>
<evidence type="ECO:0000256" key="1">
    <source>
        <dbReference type="ARBA" id="ARBA00001971"/>
    </source>
</evidence>
<dbReference type="Pfam" id="PF00067">
    <property type="entry name" value="p450"/>
    <property type="match status" value="1"/>
</dbReference>
<reference evidence="7" key="1">
    <citation type="submission" date="2023-07" db="EMBL/GenBank/DDBJ databases">
        <authorList>
            <person name="Stuckert A."/>
        </authorList>
    </citation>
    <scope>NUCLEOTIDE SEQUENCE</scope>
</reference>
<keyword evidence="5 6" id="KW-0408">Iron</keyword>
<dbReference type="SUPFAM" id="SSF48264">
    <property type="entry name" value="Cytochrome P450"/>
    <property type="match status" value="1"/>
</dbReference>
<evidence type="ECO:0000313" key="8">
    <source>
        <dbReference type="Proteomes" id="UP001176940"/>
    </source>
</evidence>
<evidence type="ECO:0000256" key="2">
    <source>
        <dbReference type="ARBA" id="ARBA00010617"/>
    </source>
</evidence>
<dbReference type="InterPro" id="IPR050182">
    <property type="entry name" value="Cytochrome_P450_fam2"/>
</dbReference>
<organism evidence="7 8">
    <name type="scientific">Ranitomeya imitator</name>
    <name type="common">mimic poison frog</name>
    <dbReference type="NCBI Taxonomy" id="111125"/>
    <lineage>
        <taxon>Eukaryota</taxon>
        <taxon>Metazoa</taxon>
        <taxon>Chordata</taxon>
        <taxon>Craniata</taxon>
        <taxon>Vertebrata</taxon>
        <taxon>Euteleostomi</taxon>
        <taxon>Amphibia</taxon>
        <taxon>Batrachia</taxon>
        <taxon>Anura</taxon>
        <taxon>Neobatrachia</taxon>
        <taxon>Hyloidea</taxon>
        <taxon>Dendrobatidae</taxon>
        <taxon>Dendrobatinae</taxon>
        <taxon>Ranitomeya</taxon>
    </lineage>
</organism>
<evidence type="ECO:0000256" key="3">
    <source>
        <dbReference type="ARBA" id="ARBA00022617"/>
    </source>
</evidence>
<keyword evidence="8" id="KW-1185">Reference proteome</keyword>
<evidence type="ECO:0000256" key="5">
    <source>
        <dbReference type="ARBA" id="ARBA00023004"/>
    </source>
</evidence>
<dbReference type="InterPro" id="IPR036396">
    <property type="entry name" value="Cyt_P450_sf"/>
</dbReference>
<keyword evidence="3 6" id="KW-0349">Heme</keyword>
<dbReference type="PANTHER" id="PTHR24300:SF382">
    <property type="entry name" value="CYTOCHROME P450 2G1"/>
    <property type="match status" value="1"/>
</dbReference>
<dbReference type="InterPro" id="IPR001128">
    <property type="entry name" value="Cyt_P450"/>
</dbReference>
<dbReference type="PROSITE" id="PS00086">
    <property type="entry name" value="CYTOCHROME_P450"/>
    <property type="match status" value="1"/>
</dbReference>
<keyword evidence="6" id="KW-0503">Monooxygenase</keyword>
<dbReference type="PANTHER" id="PTHR24300">
    <property type="entry name" value="CYTOCHROME P450 508A4-RELATED"/>
    <property type="match status" value="1"/>
</dbReference>
<keyword evidence="4 6" id="KW-0479">Metal-binding</keyword>
<sequence>GTEVYPLLCTVLRDSSQFTNPEKFNPGHFLDESGCFKKSDAFMPFSTGKRICLGEGLARMELFLFLTTILQNFTLTSKTHFTESDIAPQMTGFSNVPMDYHLSFIPRVA</sequence>
<comment type="cofactor">
    <cofactor evidence="1">
        <name>heme</name>
        <dbReference type="ChEBI" id="CHEBI:30413"/>
    </cofactor>
</comment>
<evidence type="ECO:0000256" key="6">
    <source>
        <dbReference type="RuleBase" id="RU000461"/>
    </source>
</evidence>
<dbReference type="InterPro" id="IPR017972">
    <property type="entry name" value="Cyt_P450_CS"/>
</dbReference>